<comment type="caution">
    <text evidence="1">The sequence shown here is derived from an EMBL/GenBank/DDBJ whole genome shotgun (WGS) entry which is preliminary data.</text>
</comment>
<gene>
    <name evidence="1" type="ORF">RRG08_027579</name>
</gene>
<organism evidence="1 2">
    <name type="scientific">Elysia crispata</name>
    <name type="common">lettuce slug</name>
    <dbReference type="NCBI Taxonomy" id="231223"/>
    <lineage>
        <taxon>Eukaryota</taxon>
        <taxon>Metazoa</taxon>
        <taxon>Spiralia</taxon>
        <taxon>Lophotrochozoa</taxon>
        <taxon>Mollusca</taxon>
        <taxon>Gastropoda</taxon>
        <taxon>Heterobranchia</taxon>
        <taxon>Euthyneura</taxon>
        <taxon>Panpulmonata</taxon>
        <taxon>Sacoglossa</taxon>
        <taxon>Placobranchoidea</taxon>
        <taxon>Plakobranchidae</taxon>
        <taxon>Elysia</taxon>
    </lineage>
</organism>
<sequence>MCVYLISTLQRIHRTQVCSMLDKENRTCETLPVRVELEDSHIVTHCKCGFSESGSITAFLKAGRHSHMPMLDETVVYVQFSPSRKDLM</sequence>
<dbReference type="Proteomes" id="UP001283361">
    <property type="component" value="Unassembled WGS sequence"/>
</dbReference>
<accession>A0AAE1AG33</accession>
<dbReference type="EMBL" id="JAWDGP010001951">
    <property type="protein sequence ID" value="KAK3786621.1"/>
    <property type="molecule type" value="Genomic_DNA"/>
</dbReference>
<proteinExistence type="predicted"/>
<protein>
    <submittedName>
        <fullName evidence="1">Uncharacterized protein</fullName>
    </submittedName>
</protein>
<evidence type="ECO:0000313" key="1">
    <source>
        <dbReference type="EMBL" id="KAK3786621.1"/>
    </source>
</evidence>
<name>A0AAE1AG33_9GAST</name>
<evidence type="ECO:0000313" key="2">
    <source>
        <dbReference type="Proteomes" id="UP001283361"/>
    </source>
</evidence>
<reference evidence="1" key="1">
    <citation type="journal article" date="2023" name="G3 (Bethesda)">
        <title>A reference genome for the long-term kleptoplast-retaining sea slug Elysia crispata morphotype clarki.</title>
        <authorList>
            <person name="Eastman K.E."/>
            <person name="Pendleton A.L."/>
            <person name="Shaikh M.A."/>
            <person name="Suttiyut T."/>
            <person name="Ogas R."/>
            <person name="Tomko P."/>
            <person name="Gavelis G."/>
            <person name="Widhalm J.R."/>
            <person name="Wisecaver J.H."/>
        </authorList>
    </citation>
    <scope>NUCLEOTIDE SEQUENCE</scope>
    <source>
        <strain evidence="1">ECLA1</strain>
    </source>
</reference>
<keyword evidence="2" id="KW-1185">Reference proteome</keyword>
<dbReference type="AlphaFoldDB" id="A0AAE1AG33"/>